<evidence type="ECO:0000256" key="1">
    <source>
        <dbReference type="ARBA" id="ARBA00003670"/>
    </source>
</evidence>
<comment type="function">
    <text evidence="1 9">Forms oxaloacetate, a four-carbon dicarboxylic acid source for the tricarboxylic acid cycle.</text>
</comment>
<evidence type="ECO:0000256" key="2">
    <source>
        <dbReference type="ARBA" id="ARBA00008346"/>
    </source>
</evidence>
<evidence type="ECO:0000313" key="11">
    <source>
        <dbReference type="EMBL" id="MDQ2070229.1"/>
    </source>
</evidence>
<dbReference type="PROSITE" id="PS00781">
    <property type="entry name" value="PEPCASE_1"/>
    <property type="match status" value="1"/>
</dbReference>
<evidence type="ECO:0000256" key="6">
    <source>
        <dbReference type="ARBA" id="ARBA00023239"/>
    </source>
</evidence>
<reference evidence="11 12" key="1">
    <citation type="submission" date="2023-08" db="EMBL/GenBank/DDBJ databases">
        <title>Whole-genome sequencing of halo(alkali)philic microorganisms from hypersaline lakes.</title>
        <authorList>
            <person name="Sorokin D.Y."/>
            <person name="Abbas B."/>
            <person name="Merkel A.Y."/>
        </authorList>
    </citation>
    <scope>NUCLEOTIDE SEQUENCE [LARGE SCALE GENOMIC DNA]</scope>
    <source>
        <strain evidence="11 12">AB-CW4</strain>
    </source>
</reference>
<evidence type="ECO:0000256" key="10">
    <source>
        <dbReference type="PROSITE-ProRule" id="PRU10111"/>
    </source>
</evidence>
<proteinExistence type="inferred from homology"/>
<dbReference type="SUPFAM" id="SSF51621">
    <property type="entry name" value="Phosphoenolpyruvate/pyruvate domain"/>
    <property type="match status" value="1"/>
</dbReference>
<dbReference type="InterPro" id="IPR015813">
    <property type="entry name" value="Pyrv/PenolPyrv_kinase-like_dom"/>
</dbReference>
<dbReference type="HAMAP" id="MF_00595">
    <property type="entry name" value="PEPcase_type1"/>
    <property type="match status" value="1"/>
</dbReference>
<feature type="active site" evidence="9 10">
    <location>
        <position position="148"/>
    </location>
</feature>
<dbReference type="PRINTS" id="PR00150">
    <property type="entry name" value="PEPCARBXLASE"/>
</dbReference>
<comment type="caution">
    <text evidence="11">The sequence shown here is derived from an EMBL/GenBank/DDBJ whole genome shotgun (WGS) entry which is preliminary data.</text>
</comment>
<evidence type="ECO:0000256" key="3">
    <source>
        <dbReference type="ARBA" id="ARBA00012305"/>
    </source>
</evidence>
<dbReference type="Pfam" id="PF00311">
    <property type="entry name" value="PEPcase"/>
    <property type="match status" value="1"/>
</dbReference>
<comment type="subunit">
    <text evidence="9">Homotetramer.</text>
</comment>
<dbReference type="Gene3D" id="1.20.1440.90">
    <property type="entry name" value="Phosphoenolpyruvate/pyruvate domain"/>
    <property type="match status" value="1"/>
</dbReference>
<evidence type="ECO:0000256" key="7">
    <source>
        <dbReference type="ARBA" id="ARBA00023300"/>
    </source>
</evidence>
<dbReference type="EMBL" id="JAVDDT010000006">
    <property type="protein sequence ID" value="MDQ2070229.1"/>
    <property type="molecule type" value="Genomic_DNA"/>
</dbReference>
<dbReference type="GO" id="GO:0008964">
    <property type="term" value="F:phosphoenolpyruvate carboxylase activity"/>
    <property type="evidence" value="ECO:0007669"/>
    <property type="project" value="UniProtKB-EC"/>
</dbReference>
<dbReference type="PANTHER" id="PTHR30523">
    <property type="entry name" value="PHOSPHOENOLPYRUVATE CARBOXYLASE"/>
    <property type="match status" value="1"/>
</dbReference>
<keyword evidence="6 9" id="KW-0456">Lyase</keyword>
<evidence type="ECO:0000256" key="4">
    <source>
        <dbReference type="ARBA" id="ARBA00022419"/>
    </source>
</evidence>
<keyword evidence="7 9" id="KW-0120">Carbon dioxide fixation</keyword>
<dbReference type="PANTHER" id="PTHR30523:SF6">
    <property type="entry name" value="PHOSPHOENOLPYRUVATE CARBOXYLASE"/>
    <property type="match status" value="1"/>
</dbReference>
<evidence type="ECO:0000256" key="5">
    <source>
        <dbReference type="ARBA" id="ARBA00022842"/>
    </source>
</evidence>
<dbReference type="InterPro" id="IPR022805">
    <property type="entry name" value="PEP_COase_bac/pln-type"/>
</dbReference>
<dbReference type="EC" id="4.1.1.31" evidence="3 9"/>
<dbReference type="RefSeq" id="WP_306728723.1">
    <property type="nucleotide sequence ID" value="NZ_JAVDDT010000006.1"/>
</dbReference>
<dbReference type="InterPro" id="IPR018129">
    <property type="entry name" value="PEP_COase_Lys_AS"/>
</dbReference>
<feature type="active site" evidence="9">
    <location>
        <position position="571"/>
    </location>
</feature>
<sequence>MPRRDIEFAPKDQPLRDDVSELGALVGAMLREQGGVDLYRRVEEARRNAIRRREGHRIAAEQLSESVQGLSADNAAALIRAFSTYFQAVNLAERVHRIRRRRDYERDDIPQPDSLRDSLERLHADGVSREAVIEALDRVQFVPVFTAHPTESMRRSLLEKQQRMARLLVSRMDPDLTPREDRAAKERIRMEITAAWQTEEHPSQRPSVADEMEHVLFYFTDVLYRVIPPFYEAMEEALRAVWPEAELPERLPPLVRFGSWVGGDMDGNPNVNADTIRETLAEHRRLVIRSYLGELNELYRRLSQGLSRVPASDALLQRLEAYRQAWPEPLEDMPRRHLDMPYRLMIRFMQHRLQAALNDAAAAYERPGDFVDDIVLMADSLRENLGEHAGLFSVRRLYRRAATFGFHMAALDVRQDSAVHRQAIADWLNDPAWLELAPEERAGRMREWLAADSLPEAAGDSDVLASTLAVFEAIAECRRRFGDAAIGTYIISMAQGPEDLLAVLLLARIAGLADEAGQVALDIVPLLETVPDLQRGPEILDEVLADPVYAGHIAARGQAQEVMVGYSDSNKESGIAASRWAVQQAQSRIVAAAERHRVEPRIFHGRGGSTSRGGGKVPQAVMAAPAGSVRGRLRVTEQGEVISAKYGLRSIAMRSLEQSVGAVLRASMPGQATVPGERWCAIMETIADASRAAFRGLVYEREGFEAFFRQATPIDVIQRMSMGSRPASRRKGQGIEDLRAIPWVFAWTQSRALLPGWYGLGAGLRAAEEKYGGEALAEAAREWPFLRGLLSDVEMVLAKSDMAIASRYMSLVDDSHQAIFDHIREAHDSTVQQLLAVKGEDELLSDDPVLARAIRLRNPYVDPMSLLQVDLLSRWRAGDRRDDALLNALIASVNGIAQGLQNTG</sequence>
<name>A0ABU0W8I9_9GAMM</name>
<dbReference type="Proteomes" id="UP001239019">
    <property type="component" value="Unassembled WGS sequence"/>
</dbReference>
<comment type="catalytic activity">
    <reaction evidence="8 9">
        <text>oxaloacetate + phosphate = phosphoenolpyruvate + hydrogencarbonate</text>
        <dbReference type="Rhea" id="RHEA:28370"/>
        <dbReference type="ChEBI" id="CHEBI:16452"/>
        <dbReference type="ChEBI" id="CHEBI:17544"/>
        <dbReference type="ChEBI" id="CHEBI:43474"/>
        <dbReference type="ChEBI" id="CHEBI:58702"/>
        <dbReference type="EC" id="4.1.1.31"/>
    </reaction>
</comment>
<organism evidence="11 12">
    <name type="scientific">Natronospira bacteriovora</name>
    <dbReference type="NCBI Taxonomy" id="3069753"/>
    <lineage>
        <taxon>Bacteria</taxon>
        <taxon>Pseudomonadati</taxon>
        <taxon>Pseudomonadota</taxon>
        <taxon>Gammaproteobacteria</taxon>
        <taxon>Natronospirales</taxon>
        <taxon>Natronospiraceae</taxon>
        <taxon>Natronospira</taxon>
    </lineage>
</organism>
<comment type="similarity">
    <text evidence="2 9">Belongs to the PEPCase type 1 family.</text>
</comment>
<evidence type="ECO:0000256" key="8">
    <source>
        <dbReference type="ARBA" id="ARBA00048995"/>
    </source>
</evidence>
<comment type="cofactor">
    <cofactor evidence="9">
        <name>Mg(2+)</name>
        <dbReference type="ChEBI" id="CHEBI:18420"/>
    </cofactor>
</comment>
<evidence type="ECO:0000313" key="12">
    <source>
        <dbReference type="Proteomes" id="UP001239019"/>
    </source>
</evidence>
<keyword evidence="5 9" id="KW-0460">Magnesium</keyword>
<keyword evidence="12" id="KW-1185">Reference proteome</keyword>
<evidence type="ECO:0000256" key="9">
    <source>
        <dbReference type="HAMAP-Rule" id="MF_00595"/>
    </source>
</evidence>
<accession>A0ABU0W8I9</accession>
<gene>
    <name evidence="9 11" type="primary">ppc</name>
    <name evidence="11" type="ORF">RBH19_10095</name>
</gene>
<dbReference type="NCBIfam" id="NF000584">
    <property type="entry name" value="PRK00009.1"/>
    <property type="match status" value="1"/>
</dbReference>
<protein>
    <recommendedName>
        <fullName evidence="4 9">Phosphoenolpyruvate carboxylase</fullName>
        <shortName evidence="9">PEPC</shortName>
        <shortName evidence="9">PEPCase</shortName>
        <ecNumber evidence="3 9">4.1.1.31</ecNumber>
    </recommendedName>
</protein>
<dbReference type="InterPro" id="IPR021135">
    <property type="entry name" value="PEP_COase"/>
</dbReference>